<dbReference type="SMART" id="SM00422">
    <property type="entry name" value="HTH_MERR"/>
    <property type="match status" value="1"/>
</dbReference>
<evidence type="ECO:0000256" key="2">
    <source>
        <dbReference type="SAM" id="Coils"/>
    </source>
</evidence>
<dbReference type="AlphaFoldDB" id="A0AA90AU30"/>
<gene>
    <name evidence="4" type="ORF">I5U67_18585</name>
</gene>
<dbReference type="PANTHER" id="PTHR30204:SF97">
    <property type="entry name" value="MERR FAMILY REGULATORY PROTEIN"/>
    <property type="match status" value="1"/>
</dbReference>
<evidence type="ECO:0000259" key="3">
    <source>
        <dbReference type="PROSITE" id="PS50937"/>
    </source>
</evidence>
<sequence>MRELDIGEVVKRSGVPASTLRYYEQLGLLQSLGRRGLRRQYDEQGLERLALIGLGQAAGLSLQQIGLSLPPQRGCITLDREVLLAQAEVLQRQITQLRRVRRHLQRAAACPEAQDARQCGSFRKLLRAQQRLAGG</sequence>
<protein>
    <submittedName>
        <fullName evidence="4">MerR family transcriptional regulator</fullName>
    </submittedName>
</protein>
<dbReference type="Proteomes" id="UP000625930">
    <property type="component" value="Unassembled WGS sequence"/>
</dbReference>
<feature type="domain" description="HTH merR-type" evidence="3">
    <location>
        <begin position="3"/>
        <end position="69"/>
    </location>
</feature>
<accession>A0AA90AU30</accession>
<comment type="caution">
    <text evidence="4">The sequence shown here is derived from an EMBL/GenBank/DDBJ whole genome shotgun (WGS) entry which is preliminary data.</text>
</comment>
<evidence type="ECO:0000256" key="1">
    <source>
        <dbReference type="ARBA" id="ARBA00023125"/>
    </source>
</evidence>
<dbReference type="Gene3D" id="1.10.1660.10">
    <property type="match status" value="1"/>
</dbReference>
<dbReference type="Pfam" id="PF13411">
    <property type="entry name" value="MerR_1"/>
    <property type="match status" value="1"/>
</dbReference>
<proteinExistence type="predicted"/>
<dbReference type="InterPro" id="IPR000551">
    <property type="entry name" value="MerR-type_HTH_dom"/>
</dbReference>
<reference evidence="4" key="1">
    <citation type="submission" date="2020-11" db="EMBL/GenBank/DDBJ databases">
        <title>Enhanced detection system for hospital associated transmission using whole genome sequencing surveillance.</title>
        <authorList>
            <person name="Harrison L.H."/>
            <person name="Van Tyne D."/>
            <person name="Marsh J.W."/>
            <person name="Griffith M.P."/>
            <person name="Snyder D.J."/>
            <person name="Cooper V.S."/>
            <person name="Mustapha M."/>
        </authorList>
    </citation>
    <scope>NUCLEOTIDE SEQUENCE</scope>
    <source>
        <strain evidence="4">STEN00091</strain>
    </source>
</reference>
<dbReference type="GO" id="GO:0003700">
    <property type="term" value="F:DNA-binding transcription factor activity"/>
    <property type="evidence" value="ECO:0007669"/>
    <property type="project" value="InterPro"/>
</dbReference>
<dbReference type="InterPro" id="IPR009061">
    <property type="entry name" value="DNA-bd_dom_put_sf"/>
</dbReference>
<keyword evidence="1" id="KW-0238">DNA-binding</keyword>
<evidence type="ECO:0000313" key="4">
    <source>
        <dbReference type="EMBL" id="MBH1654165.1"/>
    </source>
</evidence>
<dbReference type="PROSITE" id="PS50937">
    <property type="entry name" value="HTH_MERR_2"/>
    <property type="match status" value="1"/>
</dbReference>
<feature type="coiled-coil region" evidence="2">
    <location>
        <begin position="80"/>
        <end position="107"/>
    </location>
</feature>
<name>A0AA90AU30_STEMA</name>
<dbReference type="InterPro" id="IPR047057">
    <property type="entry name" value="MerR_fam"/>
</dbReference>
<evidence type="ECO:0000313" key="5">
    <source>
        <dbReference type="Proteomes" id="UP000625930"/>
    </source>
</evidence>
<dbReference type="PANTHER" id="PTHR30204">
    <property type="entry name" value="REDOX-CYCLING DRUG-SENSING TRANSCRIPTIONAL ACTIVATOR SOXR"/>
    <property type="match status" value="1"/>
</dbReference>
<dbReference type="GO" id="GO:0003677">
    <property type="term" value="F:DNA binding"/>
    <property type="evidence" value="ECO:0007669"/>
    <property type="project" value="UniProtKB-KW"/>
</dbReference>
<organism evidence="4 5">
    <name type="scientific">Stenotrophomonas maltophilia</name>
    <name type="common">Pseudomonas maltophilia</name>
    <name type="synonym">Xanthomonas maltophilia</name>
    <dbReference type="NCBI Taxonomy" id="40324"/>
    <lineage>
        <taxon>Bacteria</taxon>
        <taxon>Pseudomonadati</taxon>
        <taxon>Pseudomonadota</taxon>
        <taxon>Gammaproteobacteria</taxon>
        <taxon>Lysobacterales</taxon>
        <taxon>Lysobacteraceae</taxon>
        <taxon>Stenotrophomonas</taxon>
        <taxon>Stenotrophomonas maltophilia group</taxon>
    </lineage>
</organism>
<keyword evidence="2" id="KW-0175">Coiled coil</keyword>
<dbReference type="PRINTS" id="PR00040">
    <property type="entry name" value="HTHMERR"/>
</dbReference>
<dbReference type="SUPFAM" id="SSF46955">
    <property type="entry name" value="Putative DNA-binding domain"/>
    <property type="match status" value="1"/>
</dbReference>
<dbReference type="EMBL" id="JADUNP010000055">
    <property type="protein sequence ID" value="MBH1654165.1"/>
    <property type="molecule type" value="Genomic_DNA"/>
</dbReference>